<dbReference type="STRING" id="1423731.FC81_GL001157"/>
<evidence type="ECO:0000313" key="8">
    <source>
        <dbReference type="Proteomes" id="UP000051621"/>
    </source>
</evidence>
<dbReference type="Pfam" id="PF03788">
    <property type="entry name" value="LrgA"/>
    <property type="match status" value="1"/>
</dbReference>
<accession>A0A0R1MC10</accession>
<dbReference type="Proteomes" id="UP000051621">
    <property type="component" value="Unassembled WGS sequence"/>
</dbReference>
<dbReference type="OrthoDB" id="3176438at2"/>
<dbReference type="GO" id="GO:0005886">
    <property type="term" value="C:plasma membrane"/>
    <property type="evidence" value="ECO:0007669"/>
    <property type="project" value="UniProtKB-SubCell"/>
</dbReference>
<evidence type="ECO:0000256" key="3">
    <source>
        <dbReference type="ARBA" id="ARBA00022692"/>
    </source>
</evidence>
<dbReference type="PANTHER" id="PTHR33931:SF4">
    <property type="entry name" value="ANTIHOLIN-LIKE PROTEIN LRGA"/>
    <property type="match status" value="1"/>
</dbReference>
<keyword evidence="5 6" id="KW-0472">Membrane</keyword>
<dbReference type="GO" id="GO:0016787">
    <property type="term" value="F:hydrolase activity"/>
    <property type="evidence" value="ECO:0007669"/>
    <property type="project" value="UniProtKB-KW"/>
</dbReference>
<comment type="caution">
    <text evidence="7">The sequence shown here is derived from an EMBL/GenBank/DDBJ whole genome shotgun (WGS) entry which is preliminary data.</text>
</comment>
<organism evidence="7 8">
    <name type="scientific">Liquorilactobacillus capillatus DSM 19910</name>
    <dbReference type="NCBI Taxonomy" id="1423731"/>
    <lineage>
        <taxon>Bacteria</taxon>
        <taxon>Bacillati</taxon>
        <taxon>Bacillota</taxon>
        <taxon>Bacilli</taxon>
        <taxon>Lactobacillales</taxon>
        <taxon>Lactobacillaceae</taxon>
        <taxon>Liquorilactobacillus</taxon>
    </lineage>
</organism>
<dbReference type="PATRIC" id="fig|1423731.3.peg.1187"/>
<comment type="subcellular location">
    <subcellularLocation>
        <location evidence="1">Cell membrane</location>
        <topology evidence="1">Multi-pass membrane protein</topology>
    </subcellularLocation>
</comment>
<keyword evidence="7" id="KW-0378">Hydrolase</keyword>
<feature type="transmembrane region" description="Helical" evidence="6">
    <location>
        <begin position="45"/>
        <end position="64"/>
    </location>
</feature>
<evidence type="ECO:0000256" key="6">
    <source>
        <dbReference type="SAM" id="Phobius"/>
    </source>
</evidence>
<evidence type="ECO:0000256" key="4">
    <source>
        <dbReference type="ARBA" id="ARBA00022989"/>
    </source>
</evidence>
<proteinExistence type="predicted"/>
<dbReference type="EMBL" id="AZEF01000022">
    <property type="protein sequence ID" value="KRL01667.1"/>
    <property type="molecule type" value="Genomic_DNA"/>
</dbReference>
<evidence type="ECO:0000256" key="2">
    <source>
        <dbReference type="ARBA" id="ARBA00022475"/>
    </source>
</evidence>
<keyword evidence="8" id="KW-1185">Reference proteome</keyword>
<dbReference type="PANTHER" id="PTHR33931">
    <property type="entry name" value="HOLIN-LIKE PROTEIN CIDA-RELATED"/>
    <property type="match status" value="1"/>
</dbReference>
<dbReference type="InterPro" id="IPR005538">
    <property type="entry name" value="LrgA/CidA"/>
</dbReference>
<gene>
    <name evidence="7" type="ORF">FC81_GL001157</name>
</gene>
<evidence type="ECO:0000256" key="5">
    <source>
        <dbReference type="ARBA" id="ARBA00023136"/>
    </source>
</evidence>
<name>A0A0R1MC10_9LACO</name>
<evidence type="ECO:0000256" key="1">
    <source>
        <dbReference type="ARBA" id="ARBA00004651"/>
    </source>
</evidence>
<feature type="transmembrane region" description="Helical" evidence="6">
    <location>
        <begin position="18"/>
        <end position="39"/>
    </location>
</feature>
<keyword evidence="4 6" id="KW-1133">Transmembrane helix</keyword>
<protein>
    <submittedName>
        <fullName evidence="7">Effector of murein hydrolase LrgA</fullName>
    </submittedName>
</protein>
<dbReference type="AlphaFoldDB" id="A0A0R1MC10"/>
<feature type="transmembrane region" description="Helical" evidence="6">
    <location>
        <begin position="105"/>
        <end position="128"/>
    </location>
</feature>
<evidence type="ECO:0000313" key="7">
    <source>
        <dbReference type="EMBL" id="KRL01667.1"/>
    </source>
</evidence>
<dbReference type="RefSeq" id="WP_083478762.1">
    <property type="nucleotide sequence ID" value="NZ_AZEF01000022.1"/>
</dbReference>
<feature type="transmembrane region" description="Helical" evidence="6">
    <location>
        <begin position="71"/>
        <end position="93"/>
    </location>
</feature>
<keyword evidence="3 6" id="KW-0812">Transmembrane</keyword>
<keyword evidence="2" id="KW-1003">Cell membrane</keyword>
<sequence length="161" mass="17487">MSQQNKNATKKKVQPAPFLVQMGIYASILFVANVISSLAPASFPVPAPVIGMVLLYSLLSLHILKVEWVDSFGAILINLIGFLFVPSGISLAANLDIMKAEGIQIVTVIIISTIILLLVTAYTTRFFIWLKKKSPVHAHSKKAVQPKSVPVRALTHAKGEN</sequence>
<reference evidence="7 8" key="1">
    <citation type="journal article" date="2015" name="Genome Announc.">
        <title>Expanding the biotechnology potential of lactobacilli through comparative genomics of 213 strains and associated genera.</title>
        <authorList>
            <person name="Sun Z."/>
            <person name="Harris H.M."/>
            <person name="McCann A."/>
            <person name="Guo C."/>
            <person name="Argimon S."/>
            <person name="Zhang W."/>
            <person name="Yang X."/>
            <person name="Jeffery I.B."/>
            <person name="Cooney J.C."/>
            <person name="Kagawa T.F."/>
            <person name="Liu W."/>
            <person name="Song Y."/>
            <person name="Salvetti E."/>
            <person name="Wrobel A."/>
            <person name="Rasinkangas P."/>
            <person name="Parkhill J."/>
            <person name="Rea M.C."/>
            <person name="O'Sullivan O."/>
            <person name="Ritari J."/>
            <person name="Douillard F.P."/>
            <person name="Paul Ross R."/>
            <person name="Yang R."/>
            <person name="Briner A.E."/>
            <person name="Felis G.E."/>
            <person name="de Vos W.M."/>
            <person name="Barrangou R."/>
            <person name="Klaenhammer T.R."/>
            <person name="Caufield P.W."/>
            <person name="Cui Y."/>
            <person name="Zhang H."/>
            <person name="O'Toole P.W."/>
        </authorList>
    </citation>
    <scope>NUCLEOTIDE SEQUENCE [LARGE SCALE GENOMIC DNA]</scope>
    <source>
        <strain evidence="7 8">DSM 19910</strain>
    </source>
</reference>